<dbReference type="InterPro" id="IPR036961">
    <property type="entry name" value="Kinesin_motor_dom_sf"/>
</dbReference>
<dbReference type="Pfam" id="PF16796">
    <property type="entry name" value="Microtub_bd"/>
    <property type="match status" value="1"/>
</dbReference>
<feature type="binding site" evidence="2">
    <location>
        <begin position="461"/>
        <end position="468"/>
    </location>
    <ligand>
        <name>ATP</name>
        <dbReference type="ChEBI" id="CHEBI:30616"/>
    </ligand>
</feature>
<evidence type="ECO:0000256" key="4">
    <source>
        <dbReference type="SAM" id="MobiDB-lite"/>
    </source>
</evidence>
<dbReference type="SMART" id="SM00129">
    <property type="entry name" value="KISc"/>
    <property type="match status" value="1"/>
</dbReference>
<keyword evidence="2" id="KW-0547">Nucleotide-binding</keyword>
<keyword evidence="3" id="KW-0175">Coiled coil</keyword>
<dbReference type="InterPro" id="IPR027417">
    <property type="entry name" value="P-loop_NTPase"/>
</dbReference>
<dbReference type="EMBL" id="GBEZ01012976">
    <property type="protein sequence ID" value="JAC72966.1"/>
    <property type="molecule type" value="Transcribed_RNA"/>
</dbReference>
<dbReference type="GO" id="GO:0007018">
    <property type="term" value="P:microtubule-based movement"/>
    <property type="evidence" value="ECO:0007669"/>
    <property type="project" value="InterPro"/>
</dbReference>
<evidence type="ECO:0000256" key="2">
    <source>
        <dbReference type="PROSITE-ProRule" id="PRU00283"/>
    </source>
</evidence>
<organism evidence="6">
    <name type="scientific">Tetraselmis sp. GSL018</name>
    <dbReference type="NCBI Taxonomy" id="582737"/>
    <lineage>
        <taxon>Eukaryota</taxon>
        <taxon>Viridiplantae</taxon>
        <taxon>Chlorophyta</taxon>
        <taxon>core chlorophytes</taxon>
        <taxon>Chlorodendrophyceae</taxon>
        <taxon>Chlorodendrales</taxon>
        <taxon>Chlorodendraceae</taxon>
        <taxon>Tetraselmis</taxon>
    </lineage>
</organism>
<feature type="compositionally biased region" description="Basic and acidic residues" evidence="4">
    <location>
        <begin position="698"/>
        <end position="715"/>
    </location>
</feature>
<gene>
    <name evidence="6" type="ORF">TSPGSL018_30068</name>
</gene>
<evidence type="ECO:0000256" key="1">
    <source>
        <dbReference type="ARBA" id="ARBA00023175"/>
    </source>
</evidence>
<feature type="domain" description="Kinesin motor" evidence="5">
    <location>
        <begin position="384"/>
        <end position="662"/>
    </location>
</feature>
<dbReference type="SUPFAM" id="SSF52540">
    <property type="entry name" value="P-loop containing nucleoside triphosphate hydrolases"/>
    <property type="match status" value="1"/>
</dbReference>
<keyword evidence="1 2" id="KW-0505">Motor protein</keyword>
<dbReference type="InterPro" id="IPR001752">
    <property type="entry name" value="Kinesin_motor_dom"/>
</dbReference>
<dbReference type="Gene3D" id="3.40.850.10">
    <property type="entry name" value="Kinesin motor domain"/>
    <property type="match status" value="2"/>
</dbReference>
<feature type="compositionally biased region" description="Basic and acidic residues" evidence="4">
    <location>
        <begin position="220"/>
        <end position="230"/>
    </location>
</feature>
<dbReference type="InterPro" id="IPR027640">
    <property type="entry name" value="Kinesin-like_fam"/>
</dbReference>
<dbReference type="Gene3D" id="2.30.29.30">
    <property type="entry name" value="Pleckstrin-homology domain (PH domain)/Phosphotyrosine-binding domain (PTB)"/>
    <property type="match status" value="1"/>
</dbReference>
<dbReference type="AlphaFoldDB" id="A0A061RQY1"/>
<accession>A0A061RQY1</accession>
<protein>
    <submittedName>
        <fullName evidence="6">Kinesin-like calmodulin binding protein</fullName>
    </submittedName>
</protein>
<dbReference type="GO" id="GO:0005524">
    <property type="term" value="F:ATP binding"/>
    <property type="evidence" value="ECO:0007669"/>
    <property type="project" value="UniProtKB-UniRule"/>
</dbReference>
<dbReference type="PROSITE" id="PS50067">
    <property type="entry name" value="KINESIN_MOTOR_2"/>
    <property type="match status" value="1"/>
</dbReference>
<dbReference type="InterPro" id="IPR031852">
    <property type="entry name" value="Vik1/Cik1_MT-bd"/>
</dbReference>
<reference evidence="6" key="1">
    <citation type="submission" date="2014-05" db="EMBL/GenBank/DDBJ databases">
        <title>The transcriptome of the halophilic microalga Tetraselmis sp. GSL018 isolated from the Great Salt Lake, Utah.</title>
        <authorList>
            <person name="Jinkerson R.E."/>
            <person name="D'Adamo S."/>
            <person name="Posewitz M.C."/>
        </authorList>
    </citation>
    <scope>NUCLEOTIDE SEQUENCE</scope>
    <source>
        <strain evidence="6">GSL018</strain>
    </source>
</reference>
<comment type="similarity">
    <text evidence="2">Belongs to the TRAFAC class myosin-kinesin ATPase superfamily. Kinesin family.</text>
</comment>
<dbReference type="PANTHER" id="PTHR47972">
    <property type="entry name" value="KINESIN-LIKE PROTEIN KLP-3"/>
    <property type="match status" value="1"/>
</dbReference>
<dbReference type="GO" id="GO:0008017">
    <property type="term" value="F:microtubule binding"/>
    <property type="evidence" value="ECO:0007669"/>
    <property type="project" value="InterPro"/>
</dbReference>
<sequence>MSAAPNQKRGLSVLKPFFGSSKNPAASPVPSPSTPSNRASPKSLGFEDAKLKLQRIARLLPYGGSSFWNATTVVGPSNLFPQQVVLGVNKRGVHFFNPDPKKYLFSFETFELLDVAQHTPKLALAVLIAGTRDTLLFETEDAEEICDSIQNILKQHETTTPYSRTVPLPEREVRSPQRLESTWSHPPQELRHDSDIAREGSSRFYPTSPSRSLRSTQRSVSRERRSPRLAEAKLEEDLRRAVTEAEQQRSRTQEIEARLAGISNQPKRTPRASDQYVQELRKQLLKSKATAKALLKRNRALRKELLEKEEQRKAHDYEVRSSRERTRALEQELARVRTQLRAAQGERDRLLQHAADSETLRKLYRDESLLRKKYFGEIQEMKGKIRVVARVRKPLPGENPEGISVSDGGTVSLRRRGEEPQQFTLDAALGPSEGQEAVYSQASPLVRAAAEGVSLCVMAYGQPRSGKSFTMFGTEAHPGVAPRAVQDLFAAASQRLAGVAVRIGALELRGSRLRDLLRADGGEPPPLSILLSRLSPVGGGGGSGAAPLSHVFVSVHLEATHAASGATVRSKLSLVELAGAPPEAGDRSADDDGSLAALRDVVSALASGSAAVPYTRHRLTALLSDSLGGNARTLVLATLSPAAEDAAAAHEALRHAVRMRTVRNAPRPGLETAELRRLREQVEHLRQHADLPPELEDLQARRSIDDRREAPIGSA</sequence>
<dbReference type="Pfam" id="PF00225">
    <property type="entry name" value="Kinesin"/>
    <property type="match status" value="1"/>
</dbReference>
<dbReference type="PRINTS" id="PR00380">
    <property type="entry name" value="KINESINHEAVY"/>
</dbReference>
<feature type="coiled-coil region" evidence="3">
    <location>
        <begin position="231"/>
        <end position="353"/>
    </location>
</feature>
<dbReference type="GO" id="GO:0003777">
    <property type="term" value="F:microtubule motor activity"/>
    <property type="evidence" value="ECO:0007669"/>
    <property type="project" value="InterPro"/>
</dbReference>
<evidence type="ECO:0000313" key="6">
    <source>
        <dbReference type="EMBL" id="JAC72966.1"/>
    </source>
</evidence>
<feature type="compositionally biased region" description="Basic and acidic residues" evidence="4">
    <location>
        <begin position="188"/>
        <end position="201"/>
    </location>
</feature>
<proteinExistence type="inferred from homology"/>
<name>A0A061RQY1_9CHLO</name>
<feature type="region of interest" description="Disordered" evidence="4">
    <location>
        <begin position="1"/>
        <end position="43"/>
    </location>
</feature>
<feature type="region of interest" description="Disordered" evidence="4">
    <location>
        <begin position="685"/>
        <end position="715"/>
    </location>
</feature>
<feature type="region of interest" description="Disordered" evidence="4">
    <location>
        <begin position="160"/>
        <end position="230"/>
    </location>
</feature>
<feature type="compositionally biased region" description="Polar residues" evidence="4">
    <location>
        <begin position="204"/>
        <end position="219"/>
    </location>
</feature>
<dbReference type="InterPro" id="IPR011993">
    <property type="entry name" value="PH-like_dom_sf"/>
</dbReference>
<evidence type="ECO:0000256" key="3">
    <source>
        <dbReference type="SAM" id="Coils"/>
    </source>
</evidence>
<evidence type="ECO:0000259" key="5">
    <source>
        <dbReference type="PROSITE" id="PS50067"/>
    </source>
</evidence>
<keyword evidence="2" id="KW-0067">ATP-binding</keyword>